<accession>X1D615</accession>
<sequence length="225" mass="25165">MEIDRNNLTIVIYGAGAVGASICGWLAPHYENIYLLARGENGRVIKANGLTMYHHTIDNKQIIKLKVIEDIEEVPHIDVVMIAVKNYDLEEAAKDIYNKLGDKPIIIALQNGVENQKILPQFFSKIIHGVIVLSTWRDELGVFGHSIKGFVIIGTLTNNLQTEMKTIKKSLISGFKFKISKNIQDAIHTKLILNLSNSVLTLINHTDIKKESVAKLGHIYNNTLV</sequence>
<dbReference type="InterPro" id="IPR036291">
    <property type="entry name" value="NAD(P)-bd_dom_sf"/>
</dbReference>
<dbReference type="Gene3D" id="3.40.50.720">
    <property type="entry name" value="NAD(P)-binding Rossmann-like Domain"/>
    <property type="match status" value="1"/>
</dbReference>
<proteinExistence type="predicted"/>
<dbReference type="AlphaFoldDB" id="X1D615"/>
<evidence type="ECO:0000313" key="2">
    <source>
        <dbReference type="EMBL" id="GAH03725.1"/>
    </source>
</evidence>
<dbReference type="InterPro" id="IPR051402">
    <property type="entry name" value="KPR-Related"/>
</dbReference>
<protein>
    <recommendedName>
        <fullName evidence="1">Ketopantoate reductase N-terminal domain-containing protein</fullName>
    </recommendedName>
</protein>
<feature type="domain" description="Ketopantoate reductase N-terminal" evidence="1">
    <location>
        <begin position="10"/>
        <end position="156"/>
    </location>
</feature>
<dbReference type="Pfam" id="PF02558">
    <property type="entry name" value="ApbA"/>
    <property type="match status" value="1"/>
</dbReference>
<feature type="non-terminal residue" evidence="2">
    <location>
        <position position="225"/>
    </location>
</feature>
<dbReference type="SUPFAM" id="SSF51735">
    <property type="entry name" value="NAD(P)-binding Rossmann-fold domains"/>
    <property type="match status" value="1"/>
</dbReference>
<comment type="caution">
    <text evidence="2">The sequence shown here is derived from an EMBL/GenBank/DDBJ whole genome shotgun (WGS) entry which is preliminary data.</text>
</comment>
<gene>
    <name evidence="2" type="ORF">S01H4_44074</name>
</gene>
<dbReference type="EMBL" id="BART01024390">
    <property type="protein sequence ID" value="GAH03725.1"/>
    <property type="molecule type" value="Genomic_DNA"/>
</dbReference>
<name>X1D615_9ZZZZ</name>
<evidence type="ECO:0000259" key="1">
    <source>
        <dbReference type="Pfam" id="PF02558"/>
    </source>
</evidence>
<dbReference type="GO" id="GO:0005737">
    <property type="term" value="C:cytoplasm"/>
    <property type="evidence" value="ECO:0007669"/>
    <property type="project" value="TreeGrafter"/>
</dbReference>
<reference evidence="2" key="1">
    <citation type="journal article" date="2014" name="Front. Microbiol.">
        <title>High frequency of phylogenetically diverse reductive dehalogenase-homologous genes in deep subseafloor sedimentary metagenomes.</title>
        <authorList>
            <person name="Kawai M."/>
            <person name="Futagami T."/>
            <person name="Toyoda A."/>
            <person name="Takaki Y."/>
            <person name="Nishi S."/>
            <person name="Hori S."/>
            <person name="Arai W."/>
            <person name="Tsubouchi T."/>
            <person name="Morono Y."/>
            <person name="Uchiyama I."/>
            <person name="Ito T."/>
            <person name="Fujiyama A."/>
            <person name="Inagaki F."/>
            <person name="Takami H."/>
        </authorList>
    </citation>
    <scope>NUCLEOTIDE SEQUENCE</scope>
    <source>
        <strain evidence="2">Expedition CK06-06</strain>
    </source>
</reference>
<organism evidence="2">
    <name type="scientific">marine sediment metagenome</name>
    <dbReference type="NCBI Taxonomy" id="412755"/>
    <lineage>
        <taxon>unclassified sequences</taxon>
        <taxon>metagenomes</taxon>
        <taxon>ecological metagenomes</taxon>
    </lineage>
</organism>
<dbReference type="PANTHER" id="PTHR21708">
    <property type="entry name" value="PROBABLE 2-DEHYDROPANTOATE 2-REDUCTASE"/>
    <property type="match status" value="1"/>
</dbReference>
<dbReference type="PANTHER" id="PTHR21708:SF26">
    <property type="entry name" value="2-DEHYDROPANTOATE 2-REDUCTASE"/>
    <property type="match status" value="1"/>
</dbReference>
<dbReference type="InterPro" id="IPR013332">
    <property type="entry name" value="KPR_N"/>
</dbReference>